<keyword evidence="1" id="KW-0812">Transmembrane</keyword>
<protein>
    <submittedName>
        <fullName evidence="2">DUF3789 domain-containing protein</fullName>
    </submittedName>
</protein>
<gene>
    <name evidence="2" type="ORF">ENV62_03005</name>
</gene>
<reference evidence="2" key="1">
    <citation type="journal article" date="2020" name="mSystems">
        <title>Genome- and Community-Level Interaction Insights into Carbon Utilization and Element Cycling Functions of Hydrothermarchaeota in Hydrothermal Sediment.</title>
        <authorList>
            <person name="Zhou Z."/>
            <person name="Liu Y."/>
            <person name="Xu W."/>
            <person name="Pan J."/>
            <person name="Luo Z.H."/>
            <person name="Li M."/>
        </authorList>
    </citation>
    <scope>NUCLEOTIDE SEQUENCE [LARGE SCALE GENOMIC DNA]</scope>
    <source>
        <strain evidence="2">SpSt-776</strain>
    </source>
</reference>
<keyword evidence="1" id="KW-0472">Membrane</keyword>
<proteinExistence type="predicted"/>
<keyword evidence="1" id="KW-1133">Transmembrane helix</keyword>
<accession>A0A7C3WL02</accession>
<feature type="transmembrane region" description="Helical" evidence="1">
    <location>
        <begin position="6"/>
        <end position="27"/>
    </location>
</feature>
<dbReference type="AlphaFoldDB" id="A0A7C3WL02"/>
<comment type="caution">
    <text evidence="2">The sequence shown here is derived from an EMBL/GenBank/DDBJ whole genome shotgun (WGS) entry which is preliminary data.</text>
</comment>
<evidence type="ECO:0000313" key="2">
    <source>
        <dbReference type="EMBL" id="HGB14193.1"/>
    </source>
</evidence>
<name>A0A7C3WL02_9BACT</name>
<organism evidence="2">
    <name type="scientific">Desulfobacca acetoxidans</name>
    <dbReference type="NCBI Taxonomy" id="60893"/>
    <lineage>
        <taxon>Bacteria</taxon>
        <taxon>Pseudomonadati</taxon>
        <taxon>Thermodesulfobacteriota</taxon>
        <taxon>Desulfobaccia</taxon>
        <taxon>Desulfobaccales</taxon>
        <taxon>Desulfobaccaceae</taxon>
        <taxon>Desulfobacca</taxon>
    </lineage>
</organism>
<evidence type="ECO:0000256" key="1">
    <source>
        <dbReference type="SAM" id="Phobius"/>
    </source>
</evidence>
<sequence>MGWLMFFLGMMVGSTVGVGAMCLLFYARDPEMLLKPGEKCPSNSPPRL</sequence>
<dbReference type="EMBL" id="DTHB01000026">
    <property type="protein sequence ID" value="HGB14193.1"/>
    <property type="molecule type" value="Genomic_DNA"/>
</dbReference>